<dbReference type="PANTHER" id="PTHR44688:SF16">
    <property type="entry name" value="DNA-BINDING TRANSCRIPTIONAL ACTIVATOR DEVR_DOSR"/>
    <property type="match status" value="1"/>
</dbReference>
<dbReference type="InterPro" id="IPR016032">
    <property type="entry name" value="Sig_transdc_resp-reg_C-effctor"/>
</dbReference>
<dbReference type="CDD" id="cd06170">
    <property type="entry name" value="LuxR_C_like"/>
    <property type="match status" value="1"/>
</dbReference>
<accession>A0ABY4RLK9</accession>
<gene>
    <name evidence="5" type="primary">vraR_2</name>
    <name evidence="5" type="ORF">SK3146_02097</name>
</gene>
<keyword evidence="1" id="KW-0805">Transcription regulation</keyword>
<keyword evidence="3" id="KW-0804">Transcription</keyword>
<dbReference type="PROSITE" id="PS50043">
    <property type="entry name" value="HTH_LUXR_2"/>
    <property type="match status" value="1"/>
</dbReference>
<evidence type="ECO:0000313" key="5">
    <source>
        <dbReference type="EMBL" id="UQZ82937.1"/>
    </source>
</evidence>
<evidence type="ECO:0000313" key="6">
    <source>
        <dbReference type="Proteomes" id="UP001057134"/>
    </source>
</evidence>
<sequence>MLERASLKYEVNYLEYVRKTMNIFAERNRLTRREAEIAALLLLYGYSNQELADHCTISVKTVKNHLDNMMKKLGIHSTRKLYSMLLQTLCCDSGMPADPKRFYERLSG</sequence>
<dbReference type="Proteomes" id="UP001057134">
    <property type="component" value="Chromosome"/>
</dbReference>
<dbReference type="EMBL" id="CP027059">
    <property type="protein sequence ID" value="UQZ82937.1"/>
    <property type="molecule type" value="Genomic_DNA"/>
</dbReference>
<feature type="domain" description="HTH luxR-type" evidence="4">
    <location>
        <begin position="23"/>
        <end position="89"/>
    </location>
</feature>
<dbReference type="RefSeq" id="WP_249865016.1">
    <property type="nucleotide sequence ID" value="NZ_CP027059.1"/>
</dbReference>
<keyword evidence="6" id="KW-1185">Reference proteome</keyword>
<evidence type="ECO:0000256" key="1">
    <source>
        <dbReference type="ARBA" id="ARBA00023015"/>
    </source>
</evidence>
<proteinExistence type="predicted"/>
<dbReference type="Gene3D" id="1.10.10.10">
    <property type="entry name" value="Winged helix-like DNA-binding domain superfamily/Winged helix DNA-binding domain"/>
    <property type="match status" value="1"/>
</dbReference>
<reference evidence="5" key="1">
    <citation type="submission" date="2018-02" db="EMBL/GenBank/DDBJ databases">
        <authorList>
            <person name="Kim S.-K."/>
            <person name="Jung H.-I."/>
            <person name="Lee S.-W."/>
        </authorList>
    </citation>
    <scope>NUCLEOTIDE SEQUENCE</scope>
    <source>
        <strain evidence="5">SK3146</strain>
    </source>
</reference>
<dbReference type="InterPro" id="IPR036388">
    <property type="entry name" value="WH-like_DNA-bd_sf"/>
</dbReference>
<keyword evidence="2" id="KW-0238">DNA-binding</keyword>
<dbReference type="PANTHER" id="PTHR44688">
    <property type="entry name" value="DNA-BINDING TRANSCRIPTIONAL ACTIVATOR DEVR_DOSR"/>
    <property type="match status" value="1"/>
</dbReference>
<dbReference type="SUPFAM" id="SSF46894">
    <property type="entry name" value="C-terminal effector domain of the bipartite response regulators"/>
    <property type="match status" value="1"/>
</dbReference>
<evidence type="ECO:0000256" key="2">
    <source>
        <dbReference type="ARBA" id="ARBA00023125"/>
    </source>
</evidence>
<protein>
    <submittedName>
        <fullName evidence="5">Response regulator protein VraR</fullName>
    </submittedName>
</protein>
<evidence type="ECO:0000256" key="3">
    <source>
        <dbReference type="ARBA" id="ARBA00023163"/>
    </source>
</evidence>
<name>A0ABY4RLK9_9BACL</name>
<evidence type="ECO:0000259" key="4">
    <source>
        <dbReference type="PROSITE" id="PS50043"/>
    </source>
</evidence>
<dbReference type="SMART" id="SM00421">
    <property type="entry name" value="HTH_LUXR"/>
    <property type="match status" value="1"/>
</dbReference>
<dbReference type="InterPro" id="IPR000792">
    <property type="entry name" value="Tscrpt_reg_LuxR_C"/>
</dbReference>
<dbReference type="Pfam" id="PF00196">
    <property type="entry name" value="GerE"/>
    <property type="match status" value="1"/>
</dbReference>
<organism evidence="5 6">
    <name type="scientific">Paenibacillus konkukensis</name>
    <dbReference type="NCBI Taxonomy" id="2020716"/>
    <lineage>
        <taxon>Bacteria</taxon>
        <taxon>Bacillati</taxon>
        <taxon>Bacillota</taxon>
        <taxon>Bacilli</taxon>
        <taxon>Bacillales</taxon>
        <taxon>Paenibacillaceae</taxon>
        <taxon>Paenibacillus</taxon>
    </lineage>
</organism>
<reference evidence="5" key="2">
    <citation type="journal article" date="2021" name="J Anim Sci Technol">
        <title>Complete genome sequence of Paenibacillus konkukensis sp. nov. SK3146 as a potential probiotic strain.</title>
        <authorList>
            <person name="Jung H.I."/>
            <person name="Park S."/>
            <person name="Niu K.M."/>
            <person name="Lee S.W."/>
            <person name="Kothari D."/>
            <person name="Yi K.J."/>
            <person name="Kim S.K."/>
        </authorList>
    </citation>
    <scope>NUCLEOTIDE SEQUENCE</scope>
    <source>
        <strain evidence="5">SK3146</strain>
    </source>
</reference>